<keyword evidence="2" id="KW-1185">Reference proteome</keyword>
<organism evidence="1 2">
    <name type="scientific">Blautia aquisgranensis</name>
    <dbReference type="NCBI Taxonomy" id="3133153"/>
    <lineage>
        <taxon>Bacteria</taxon>
        <taxon>Bacillati</taxon>
        <taxon>Bacillota</taxon>
        <taxon>Clostridia</taxon>
        <taxon>Lachnospirales</taxon>
        <taxon>Lachnospiraceae</taxon>
        <taxon>Blautia</taxon>
    </lineage>
</organism>
<dbReference type="Proteomes" id="UP001473063">
    <property type="component" value="Unassembled WGS sequence"/>
</dbReference>
<name>A0ABV1BJQ2_9FIRM</name>
<evidence type="ECO:0000313" key="1">
    <source>
        <dbReference type="EMBL" id="MEQ2372517.1"/>
    </source>
</evidence>
<reference evidence="1 2" key="1">
    <citation type="submission" date="2024-03" db="EMBL/GenBank/DDBJ databases">
        <title>Human intestinal bacterial collection.</title>
        <authorList>
            <person name="Pauvert C."/>
            <person name="Hitch T.C.A."/>
            <person name="Clavel T."/>
        </authorList>
    </citation>
    <scope>NUCLEOTIDE SEQUENCE [LARGE SCALE GENOMIC DNA]</scope>
    <source>
        <strain evidence="1 2">CLA-JM-H16</strain>
    </source>
</reference>
<dbReference type="EMBL" id="JBBMEJ010000039">
    <property type="protein sequence ID" value="MEQ2372517.1"/>
    <property type="molecule type" value="Genomic_DNA"/>
</dbReference>
<accession>A0ABV1BJQ2</accession>
<proteinExistence type="predicted"/>
<dbReference type="RefSeq" id="WP_349057696.1">
    <property type="nucleotide sequence ID" value="NZ_JBBMEJ010000039.1"/>
</dbReference>
<protein>
    <submittedName>
        <fullName evidence="1">Uncharacterized protein</fullName>
    </submittedName>
</protein>
<comment type="caution">
    <text evidence="1">The sequence shown here is derived from an EMBL/GenBank/DDBJ whole genome shotgun (WGS) entry which is preliminary data.</text>
</comment>
<sequence>MKMYSDEQQNESLLKGRNAFRTLEKMSYTNYDDFESCRQVLDEKGFVCANVFYEDQEYYFCLKKIPAYDWFMLFMVPADSVAADTMAMVNSNQRCSGYVKD</sequence>
<evidence type="ECO:0000313" key="2">
    <source>
        <dbReference type="Proteomes" id="UP001473063"/>
    </source>
</evidence>
<gene>
    <name evidence="1" type="ORF">WMO28_16630</name>
</gene>